<feature type="region of interest" description="Disordered" evidence="1">
    <location>
        <begin position="1"/>
        <end position="157"/>
    </location>
</feature>
<gene>
    <name evidence="2" type="ORF">Tci_585960</name>
</gene>
<evidence type="ECO:0000313" key="2">
    <source>
        <dbReference type="EMBL" id="GFA13988.1"/>
    </source>
</evidence>
<feature type="compositionally biased region" description="Polar residues" evidence="1">
    <location>
        <begin position="15"/>
        <end position="24"/>
    </location>
</feature>
<name>A0A699J5W0_TANCI</name>
<feature type="compositionally biased region" description="Basic and acidic residues" evidence="1">
    <location>
        <begin position="174"/>
        <end position="184"/>
    </location>
</feature>
<feature type="non-terminal residue" evidence="2">
    <location>
        <position position="433"/>
    </location>
</feature>
<feature type="compositionally biased region" description="Basic and acidic residues" evidence="1">
    <location>
        <begin position="207"/>
        <end position="221"/>
    </location>
</feature>
<proteinExistence type="predicted"/>
<reference evidence="2" key="1">
    <citation type="journal article" date="2019" name="Sci. Rep.">
        <title>Draft genome of Tanacetum cinerariifolium, the natural source of mosquito coil.</title>
        <authorList>
            <person name="Yamashiro T."/>
            <person name="Shiraishi A."/>
            <person name="Satake H."/>
            <person name="Nakayama K."/>
        </authorList>
    </citation>
    <scope>NUCLEOTIDE SEQUENCE</scope>
</reference>
<dbReference type="AlphaFoldDB" id="A0A699J5W0"/>
<sequence length="433" mass="47854">MSPFPLVAKPKKGKSQTVTLTLPKSQGPEVPGTLSKKSKRPKSKNPPTETNVTSPKPMEGSEQAHSGTRKSQPLPIGKATYPKDSKGNIQPLDRDITSTTPNEGMAKTTPRPDGSLEDKDSGETIPPVDIEPIHTTVADPLGTGKTSSEVEPDNEPLQLQTFADIQAFLLSQDELDKERDKEEVLAAGEDMDEDSQVAEEVGTPPPKQDRPEPSHEKHKESAVSYADLKASIEQYYDENIPHRDQTDKLLLRDINNAVKDDPTTNKKTNEAIKIFTKITTQTTEILSLVKTIDFSTLRSVVTYLQAQALKQEEASAAWTNSSTNMAWNLSSIMIAIEISQTALKRPIINKGKGIETESDKDPSKKLVPASTTVLPDLDEEEKVPYTIHGKLNYLTHREIQAYLDKEEKMKKATEEAKILAMSKPEVIKVVREE</sequence>
<dbReference type="EMBL" id="BKCJ010375077">
    <property type="protein sequence ID" value="GFA13988.1"/>
    <property type="molecule type" value="Genomic_DNA"/>
</dbReference>
<protein>
    <submittedName>
        <fullName evidence="2">Uncharacterized protein</fullName>
    </submittedName>
</protein>
<organism evidence="2">
    <name type="scientific">Tanacetum cinerariifolium</name>
    <name type="common">Dalmatian daisy</name>
    <name type="synonym">Chrysanthemum cinerariifolium</name>
    <dbReference type="NCBI Taxonomy" id="118510"/>
    <lineage>
        <taxon>Eukaryota</taxon>
        <taxon>Viridiplantae</taxon>
        <taxon>Streptophyta</taxon>
        <taxon>Embryophyta</taxon>
        <taxon>Tracheophyta</taxon>
        <taxon>Spermatophyta</taxon>
        <taxon>Magnoliopsida</taxon>
        <taxon>eudicotyledons</taxon>
        <taxon>Gunneridae</taxon>
        <taxon>Pentapetalae</taxon>
        <taxon>asterids</taxon>
        <taxon>campanulids</taxon>
        <taxon>Asterales</taxon>
        <taxon>Asteraceae</taxon>
        <taxon>Asteroideae</taxon>
        <taxon>Anthemideae</taxon>
        <taxon>Anthemidinae</taxon>
        <taxon>Tanacetum</taxon>
    </lineage>
</organism>
<accession>A0A699J5W0</accession>
<evidence type="ECO:0000256" key="1">
    <source>
        <dbReference type="SAM" id="MobiDB-lite"/>
    </source>
</evidence>
<comment type="caution">
    <text evidence="2">The sequence shown here is derived from an EMBL/GenBank/DDBJ whole genome shotgun (WGS) entry which is preliminary data.</text>
</comment>
<feature type="compositionally biased region" description="Basic and acidic residues" evidence="1">
    <location>
        <begin position="81"/>
        <end position="96"/>
    </location>
</feature>
<feature type="region of interest" description="Disordered" evidence="1">
    <location>
        <begin position="173"/>
        <end position="221"/>
    </location>
</feature>